<protein>
    <submittedName>
        <fullName evidence="2">Uncharacterized protein</fullName>
    </submittedName>
</protein>
<gene>
    <name evidence="2" type="ORF">TIFTF001_012398</name>
</gene>
<evidence type="ECO:0000313" key="3">
    <source>
        <dbReference type="Proteomes" id="UP001187192"/>
    </source>
</evidence>
<name>A0AA88A1M0_FICCA</name>
<sequence>MASRVRRRHTGDGAGGFGATIPETNLRRGEWGAWVRHAGGERDGGDLVRIFVEGPRFVVRCVGWGGSGLNVGGRGGTCVHHAGGWSGQSMTRRAIGRIVALMDRAQENVVPEEFEPDPDEINGILELPKLDRFS</sequence>
<accession>A0AA88A1M0</accession>
<dbReference type="AlphaFoldDB" id="A0AA88A1M0"/>
<comment type="caution">
    <text evidence="2">The sequence shown here is derived from an EMBL/GenBank/DDBJ whole genome shotgun (WGS) entry which is preliminary data.</text>
</comment>
<feature type="region of interest" description="Disordered" evidence="1">
    <location>
        <begin position="1"/>
        <end position="22"/>
    </location>
</feature>
<keyword evidence="3" id="KW-1185">Reference proteome</keyword>
<organism evidence="2 3">
    <name type="scientific">Ficus carica</name>
    <name type="common">Common fig</name>
    <dbReference type="NCBI Taxonomy" id="3494"/>
    <lineage>
        <taxon>Eukaryota</taxon>
        <taxon>Viridiplantae</taxon>
        <taxon>Streptophyta</taxon>
        <taxon>Embryophyta</taxon>
        <taxon>Tracheophyta</taxon>
        <taxon>Spermatophyta</taxon>
        <taxon>Magnoliopsida</taxon>
        <taxon>eudicotyledons</taxon>
        <taxon>Gunneridae</taxon>
        <taxon>Pentapetalae</taxon>
        <taxon>rosids</taxon>
        <taxon>fabids</taxon>
        <taxon>Rosales</taxon>
        <taxon>Moraceae</taxon>
        <taxon>Ficeae</taxon>
        <taxon>Ficus</taxon>
    </lineage>
</organism>
<proteinExistence type="predicted"/>
<dbReference type="Proteomes" id="UP001187192">
    <property type="component" value="Unassembled WGS sequence"/>
</dbReference>
<dbReference type="EMBL" id="BTGU01000016">
    <property type="protein sequence ID" value="GMN43185.1"/>
    <property type="molecule type" value="Genomic_DNA"/>
</dbReference>
<reference evidence="2" key="1">
    <citation type="submission" date="2023-07" db="EMBL/GenBank/DDBJ databases">
        <title>draft genome sequence of fig (Ficus carica).</title>
        <authorList>
            <person name="Takahashi T."/>
            <person name="Nishimura K."/>
        </authorList>
    </citation>
    <scope>NUCLEOTIDE SEQUENCE</scope>
</reference>
<evidence type="ECO:0000313" key="2">
    <source>
        <dbReference type="EMBL" id="GMN43185.1"/>
    </source>
</evidence>
<evidence type="ECO:0000256" key="1">
    <source>
        <dbReference type="SAM" id="MobiDB-lite"/>
    </source>
</evidence>